<evidence type="ECO:0000256" key="1">
    <source>
        <dbReference type="SAM" id="Phobius"/>
    </source>
</evidence>
<sequence length="205" mass="22225">MKDLRVGDVISNALTRGIQNLVPILSNAVLWVLTIWIPYINVGTTIGLVVGLPAKAARNEPISYTEIFNPRYRKYMGDYFLVTAFVCLGTLIGTSFLLVPGIILSFAWLFAPLLTVDQGMSPLAAIQMSNNRTYGQKKTIFLTYLVIAIISGAITGILGYIAGAILGEAVAGIVGFFVMLFTVSFSISAQGYLYAVLCLEENPED</sequence>
<organism evidence="2 3">
    <name type="scientific">Spirochaeta lutea</name>
    <dbReference type="NCBI Taxonomy" id="1480694"/>
    <lineage>
        <taxon>Bacteria</taxon>
        <taxon>Pseudomonadati</taxon>
        <taxon>Spirochaetota</taxon>
        <taxon>Spirochaetia</taxon>
        <taxon>Spirochaetales</taxon>
        <taxon>Spirochaetaceae</taxon>
        <taxon>Spirochaeta</taxon>
    </lineage>
</organism>
<keyword evidence="1" id="KW-0472">Membrane</keyword>
<dbReference type="STRING" id="1480694.DC28_10145"/>
<dbReference type="RefSeq" id="WP_037548063.1">
    <property type="nucleotide sequence ID" value="NZ_JNUP01000065.1"/>
</dbReference>
<feature type="transmembrane region" description="Helical" evidence="1">
    <location>
        <begin position="169"/>
        <end position="187"/>
    </location>
</feature>
<name>A0A098QW41_9SPIO</name>
<dbReference type="AlphaFoldDB" id="A0A098QW41"/>
<dbReference type="eggNOG" id="ENOG5032UVY">
    <property type="taxonomic scope" value="Bacteria"/>
</dbReference>
<evidence type="ECO:0008006" key="4">
    <source>
        <dbReference type="Google" id="ProtNLM"/>
    </source>
</evidence>
<evidence type="ECO:0000313" key="3">
    <source>
        <dbReference type="Proteomes" id="UP000029692"/>
    </source>
</evidence>
<feature type="transmembrane region" description="Helical" evidence="1">
    <location>
        <begin position="28"/>
        <end position="54"/>
    </location>
</feature>
<accession>A0A098QW41</accession>
<feature type="transmembrane region" description="Helical" evidence="1">
    <location>
        <begin position="75"/>
        <end position="96"/>
    </location>
</feature>
<keyword evidence="1" id="KW-1133">Transmembrane helix</keyword>
<keyword evidence="1" id="KW-0812">Transmembrane</keyword>
<feature type="transmembrane region" description="Helical" evidence="1">
    <location>
        <begin position="141"/>
        <end position="163"/>
    </location>
</feature>
<gene>
    <name evidence="2" type="ORF">DC28_10145</name>
</gene>
<dbReference type="Proteomes" id="UP000029692">
    <property type="component" value="Unassembled WGS sequence"/>
</dbReference>
<dbReference type="EMBL" id="JNUP01000065">
    <property type="protein sequence ID" value="KGE71623.1"/>
    <property type="molecule type" value="Genomic_DNA"/>
</dbReference>
<keyword evidence="3" id="KW-1185">Reference proteome</keyword>
<reference evidence="2 3" key="1">
    <citation type="submission" date="2014-05" db="EMBL/GenBank/DDBJ databases">
        <title>De novo Genome Sequence of Spirocheata sp.</title>
        <authorList>
            <person name="Shivani Y."/>
            <person name="Subhash Y."/>
            <person name="Tushar L."/>
            <person name="Sasikala C."/>
            <person name="Ramana C.V."/>
        </authorList>
    </citation>
    <scope>NUCLEOTIDE SEQUENCE [LARGE SCALE GENOMIC DNA]</scope>
    <source>
        <strain evidence="2 3">JC230</strain>
    </source>
</reference>
<proteinExistence type="predicted"/>
<protein>
    <recommendedName>
        <fullName evidence="4">Glycerophosphoryl diester phosphodiesterase membrane domain-containing protein</fullName>
    </recommendedName>
</protein>
<dbReference type="OrthoDB" id="325567at2"/>
<comment type="caution">
    <text evidence="2">The sequence shown here is derived from an EMBL/GenBank/DDBJ whole genome shotgun (WGS) entry which is preliminary data.</text>
</comment>
<evidence type="ECO:0000313" key="2">
    <source>
        <dbReference type="EMBL" id="KGE71623.1"/>
    </source>
</evidence>